<gene>
    <name evidence="12" type="ORF">Daesc_000381</name>
</gene>
<dbReference type="Proteomes" id="UP001369815">
    <property type="component" value="Unassembled WGS sequence"/>
</dbReference>
<feature type="region of interest" description="Disordered" evidence="8">
    <location>
        <begin position="424"/>
        <end position="444"/>
    </location>
</feature>
<dbReference type="Gene3D" id="3.40.50.10810">
    <property type="entry name" value="Tandem AAA-ATPase domain"/>
    <property type="match status" value="1"/>
</dbReference>
<reference evidence="12 13" key="1">
    <citation type="journal article" date="2024" name="Front Chem Biol">
        <title>Unveiling the potential of Daldinia eschscholtzii MFLUCC 19-0629 through bioactivity and bioinformatics studies for enhanced sustainable agriculture production.</title>
        <authorList>
            <person name="Brooks S."/>
            <person name="Weaver J.A."/>
            <person name="Klomchit A."/>
            <person name="Alharthi S.A."/>
            <person name="Onlamun T."/>
            <person name="Nurani R."/>
            <person name="Vong T.K."/>
            <person name="Alberti F."/>
            <person name="Greco C."/>
        </authorList>
    </citation>
    <scope>NUCLEOTIDE SEQUENCE [LARGE SCALE GENOMIC DNA]</scope>
    <source>
        <strain evidence="12">MFLUCC 19-0629</strain>
    </source>
</reference>
<keyword evidence="2" id="KW-0547">Nucleotide-binding</keyword>
<keyword evidence="13" id="KW-1185">Reference proteome</keyword>
<dbReference type="InterPro" id="IPR050628">
    <property type="entry name" value="SNF2_RAD54_helicase_TF"/>
</dbReference>
<dbReference type="InterPro" id="IPR038718">
    <property type="entry name" value="SNF2-like_sf"/>
</dbReference>
<dbReference type="PANTHER" id="PTHR45626">
    <property type="entry name" value="TRANSCRIPTION TERMINATION FACTOR 2-RELATED"/>
    <property type="match status" value="1"/>
</dbReference>
<evidence type="ECO:0000313" key="12">
    <source>
        <dbReference type="EMBL" id="KAK6957594.1"/>
    </source>
</evidence>
<dbReference type="PROSITE" id="PS51194">
    <property type="entry name" value="HELICASE_CTER"/>
    <property type="match status" value="1"/>
</dbReference>
<evidence type="ECO:0000259" key="11">
    <source>
        <dbReference type="PROSITE" id="PS51194"/>
    </source>
</evidence>
<evidence type="ECO:0000256" key="6">
    <source>
        <dbReference type="ARBA" id="ARBA00022840"/>
    </source>
</evidence>
<sequence>MRKLDPVIPLVAVLGAAFNGVLATRVPFLRQDEGLRAPDVGSGYRHKASSAGLVQIPGAQVTAGQLVALPGLEETGASSETATRSVVSSVAVETTSSIAIVTGTTTSAEAKTSEAVATMPVGSIQSFQIVSSVATSFGVIANSSTLAISSSSHSVQYFHTISASVAVTATSPMFANVSTSAFVVSTPGAGLTSTLGGFSNSTATSEAVATVTGVSHGPKSPGLITLPTSGSAATGNTETLLPDTLGSLSGSSPSTSAVKVRPSEAAGGLREIPGVQTTPGSLVPVSSGAASSTAVATTSGVSANSTLPSFSLSAATVLTTDRITAVLKEFGDTSNMLEDSDSTYMEPLTPGVKRPWEAVSQWGEYGNDSTTPLIYPHKKTWTDQELDISNDAHALGLRDAIFAEPILMDTTSSQHIYAHNVDNNIERESHGTPSSWDERQTLSDSETRGNALSTICSPLSCSAIQDDVVTILESSEGASYDTCFGVITIEDLQLKDGLDKGTEAKDVKFKANGTMVIILDEDSGSYRGLLGQVSARVLVNLLTSYKIELKASLKASKIIQVLIYGQFEHGDVIGNMLLEHDFFLQQPDSYDVSRPYKNPQCLLCSDKEEEVIQTNFQTPPPRYTVLDEGGKSKATELLDCAVGPVNFKRVQASRVIITKLKPYQSKALAMMMEKESGNIRNAEFPSVWVENMNATSPFSRFYNTVTQRHNSQRPKLCLGGLLADLLPPGGTKHFEKGSLTYSIYHGLARGKTAADLKSVDIVFTTYETLRAEVSGGNSSMRRSSLLHGIEWHRVILDEAHVVRNRASKTFQAARMLKAKHRWCLTGTPIQNRLEDLGALVEFLRIYPFDDPDVFKHTFLTPISQGQQSGWDQLRSLIQAIALRRTKESVISDLCLPSRKDLIHHVRLNSEEQALYNSVKRGFARAIESGGAVMNTFQFILRLRQICNHGSDLLPGHLQDWLRDATYSQSQRCELCNIILNHEDESSYHVFPCFHQVCRVCLQSSTTYDSGLSTCSLCNDATFEEDENMERTSSKAQPLNYSPSSKVKALLQNLRNDHTAAIASSQLPVTTWTGMLDLIGRALSENSFTYQRLDGSKSLAQRRLALEEFRTNHNCTILLASLGSAAVGLDLTMASRVHLMEPGWNPLIEQQAMDRVYRLGQENEVITTRYIVSGSDSIEQRRQSWKMNLIASSLDDSKTSRDDARAILQGLKCTILSNDD</sequence>
<evidence type="ECO:0000259" key="10">
    <source>
        <dbReference type="PROSITE" id="PS51192"/>
    </source>
</evidence>
<proteinExistence type="predicted"/>
<keyword evidence="3 7" id="KW-0863">Zinc-finger</keyword>
<dbReference type="SMART" id="SM00490">
    <property type="entry name" value="HELICc"/>
    <property type="match status" value="1"/>
</dbReference>
<dbReference type="GO" id="GO:0005634">
    <property type="term" value="C:nucleus"/>
    <property type="evidence" value="ECO:0007669"/>
    <property type="project" value="TreeGrafter"/>
</dbReference>
<organism evidence="12 13">
    <name type="scientific">Daldinia eschscholtzii</name>
    <dbReference type="NCBI Taxonomy" id="292717"/>
    <lineage>
        <taxon>Eukaryota</taxon>
        <taxon>Fungi</taxon>
        <taxon>Dikarya</taxon>
        <taxon>Ascomycota</taxon>
        <taxon>Pezizomycotina</taxon>
        <taxon>Sordariomycetes</taxon>
        <taxon>Xylariomycetidae</taxon>
        <taxon>Xylariales</taxon>
        <taxon>Hypoxylaceae</taxon>
        <taxon>Daldinia</taxon>
    </lineage>
</organism>
<dbReference type="InterPro" id="IPR049730">
    <property type="entry name" value="SNF2/RAD54-like_C"/>
</dbReference>
<evidence type="ECO:0000256" key="4">
    <source>
        <dbReference type="ARBA" id="ARBA00022801"/>
    </source>
</evidence>
<evidence type="ECO:0000259" key="9">
    <source>
        <dbReference type="PROSITE" id="PS50089"/>
    </source>
</evidence>
<keyword evidence="6" id="KW-0067">ATP-binding</keyword>
<dbReference type="PANTHER" id="PTHR45626:SF52">
    <property type="entry name" value="SINGLE-STRANDED DNA-DEPENDENT ATPASE (EUROFUNG)"/>
    <property type="match status" value="1"/>
</dbReference>
<protein>
    <submittedName>
        <fullName evidence="12">Uncharacterized protein</fullName>
    </submittedName>
</protein>
<dbReference type="CDD" id="cd18793">
    <property type="entry name" value="SF2_C_SNF"/>
    <property type="match status" value="1"/>
</dbReference>
<dbReference type="InterPro" id="IPR001841">
    <property type="entry name" value="Znf_RING"/>
</dbReference>
<dbReference type="InterPro" id="IPR017907">
    <property type="entry name" value="Znf_RING_CS"/>
</dbReference>
<dbReference type="PROSITE" id="PS50089">
    <property type="entry name" value="ZF_RING_2"/>
    <property type="match status" value="1"/>
</dbReference>
<dbReference type="InterPro" id="IPR027417">
    <property type="entry name" value="P-loop_NTPase"/>
</dbReference>
<dbReference type="GO" id="GO:0005524">
    <property type="term" value="F:ATP binding"/>
    <property type="evidence" value="ECO:0007669"/>
    <property type="project" value="UniProtKB-KW"/>
</dbReference>
<dbReference type="SUPFAM" id="SSF52540">
    <property type="entry name" value="P-loop containing nucleoside triphosphate hydrolases"/>
    <property type="match status" value="2"/>
</dbReference>
<evidence type="ECO:0000313" key="13">
    <source>
        <dbReference type="Proteomes" id="UP001369815"/>
    </source>
</evidence>
<evidence type="ECO:0000256" key="7">
    <source>
        <dbReference type="PROSITE-ProRule" id="PRU00175"/>
    </source>
</evidence>
<dbReference type="GO" id="GO:0008094">
    <property type="term" value="F:ATP-dependent activity, acting on DNA"/>
    <property type="evidence" value="ECO:0007669"/>
    <property type="project" value="TreeGrafter"/>
</dbReference>
<dbReference type="GO" id="GO:0016787">
    <property type="term" value="F:hydrolase activity"/>
    <property type="evidence" value="ECO:0007669"/>
    <property type="project" value="UniProtKB-KW"/>
</dbReference>
<keyword evidence="1" id="KW-0479">Metal-binding</keyword>
<dbReference type="SMART" id="SM00487">
    <property type="entry name" value="DEXDc"/>
    <property type="match status" value="1"/>
</dbReference>
<evidence type="ECO:0000256" key="3">
    <source>
        <dbReference type="ARBA" id="ARBA00022771"/>
    </source>
</evidence>
<dbReference type="AlphaFoldDB" id="A0AAX6MYL7"/>
<dbReference type="InterPro" id="IPR000330">
    <property type="entry name" value="SNF2_N"/>
</dbReference>
<dbReference type="EMBL" id="JBANMG010000001">
    <property type="protein sequence ID" value="KAK6957594.1"/>
    <property type="molecule type" value="Genomic_DNA"/>
</dbReference>
<dbReference type="GO" id="GO:0006281">
    <property type="term" value="P:DNA repair"/>
    <property type="evidence" value="ECO:0007669"/>
    <property type="project" value="TreeGrafter"/>
</dbReference>
<keyword evidence="4" id="KW-0378">Hydrolase</keyword>
<evidence type="ECO:0000256" key="5">
    <source>
        <dbReference type="ARBA" id="ARBA00022833"/>
    </source>
</evidence>
<dbReference type="InterPro" id="IPR014001">
    <property type="entry name" value="Helicase_ATP-bd"/>
</dbReference>
<dbReference type="PROSITE" id="PS51192">
    <property type="entry name" value="HELICASE_ATP_BIND_1"/>
    <property type="match status" value="1"/>
</dbReference>
<dbReference type="Gene3D" id="3.40.50.300">
    <property type="entry name" value="P-loop containing nucleotide triphosphate hydrolases"/>
    <property type="match status" value="1"/>
</dbReference>
<dbReference type="InterPro" id="IPR001650">
    <property type="entry name" value="Helicase_C-like"/>
</dbReference>
<dbReference type="PROSITE" id="PS00518">
    <property type="entry name" value="ZF_RING_1"/>
    <property type="match status" value="1"/>
</dbReference>
<dbReference type="Pfam" id="PF00176">
    <property type="entry name" value="SNF2-rel_dom"/>
    <property type="match status" value="1"/>
</dbReference>
<evidence type="ECO:0000256" key="1">
    <source>
        <dbReference type="ARBA" id="ARBA00022723"/>
    </source>
</evidence>
<feature type="domain" description="Helicase C-terminal" evidence="11">
    <location>
        <begin position="1045"/>
        <end position="1204"/>
    </location>
</feature>
<evidence type="ECO:0000256" key="8">
    <source>
        <dbReference type="SAM" id="MobiDB-lite"/>
    </source>
</evidence>
<dbReference type="Pfam" id="PF00271">
    <property type="entry name" value="Helicase_C"/>
    <property type="match status" value="1"/>
</dbReference>
<evidence type="ECO:0000256" key="2">
    <source>
        <dbReference type="ARBA" id="ARBA00022741"/>
    </source>
</evidence>
<accession>A0AAX6MYL7</accession>
<dbReference type="GO" id="GO:0008270">
    <property type="term" value="F:zinc ion binding"/>
    <property type="evidence" value="ECO:0007669"/>
    <property type="project" value="UniProtKB-KW"/>
</dbReference>
<name>A0AAX6MYL7_9PEZI</name>
<feature type="domain" description="RING-type" evidence="9">
    <location>
        <begin position="972"/>
        <end position="1018"/>
    </location>
</feature>
<comment type="caution">
    <text evidence="12">The sequence shown here is derived from an EMBL/GenBank/DDBJ whole genome shotgun (WGS) entry which is preliminary data.</text>
</comment>
<keyword evidence="5" id="KW-0862">Zinc</keyword>
<dbReference type="CDD" id="cd18008">
    <property type="entry name" value="DEXDc_SHPRH-like"/>
    <property type="match status" value="1"/>
</dbReference>
<feature type="domain" description="Helicase ATP-binding" evidence="10">
    <location>
        <begin position="757"/>
        <end position="846"/>
    </location>
</feature>